<name>A0AAW6Y4D3_NEISU</name>
<evidence type="ECO:0000313" key="2">
    <source>
        <dbReference type="EMBL" id="MDK7241660.1"/>
    </source>
</evidence>
<feature type="region of interest" description="Disordered" evidence="1">
    <location>
        <begin position="245"/>
        <end position="265"/>
    </location>
</feature>
<dbReference type="Proteomes" id="UP001236303">
    <property type="component" value="Unassembled WGS sequence"/>
</dbReference>
<dbReference type="AlphaFoldDB" id="A0AAW6Y4D3"/>
<dbReference type="RefSeq" id="WP_063075548.1">
    <property type="nucleotide sequence ID" value="NZ_JASOPA010000001.1"/>
</dbReference>
<reference evidence="2" key="1">
    <citation type="submission" date="2023-05" db="EMBL/GenBank/DDBJ databases">
        <title>Cataloging the Phylogenetic Diversity of Human Bladder Bacteria.</title>
        <authorList>
            <person name="Du J."/>
        </authorList>
    </citation>
    <scope>NUCLEOTIDE SEQUENCE</scope>
    <source>
        <strain evidence="2">UMB1050</strain>
    </source>
</reference>
<accession>A0AAW6Y4D3</accession>
<evidence type="ECO:0000313" key="3">
    <source>
        <dbReference type="Proteomes" id="UP001236303"/>
    </source>
</evidence>
<proteinExistence type="predicted"/>
<protein>
    <submittedName>
        <fullName evidence="2">GPO family capsid scaffolding protein</fullName>
    </submittedName>
</protein>
<sequence length="265" mass="29518">MNKSAKNSTEKFSDRWFCIGKSGATADGRTIESADLIAAAEAYDPQIYGARINLEHYRPYSPKNDYSGLGDVLELKAETSDGITRLYARIDPTEKMLGYIKEREKVYTSMEIMKPFADTGKAYLVGLAMTDSPASLGTTMLKFRQLNPEDTNYTAAYTEMESLPMTQPANQPQHEKKGFFAALHDKMFNKKSDPAPVETEKNDYTQAFADLNKELEQSAQITQKLADDYTALRKEFDAFKAAIESAPINQAEPHTGANTTPASEF</sequence>
<organism evidence="2 3">
    <name type="scientific">Neisseria subflava</name>
    <dbReference type="NCBI Taxonomy" id="28449"/>
    <lineage>
        <taxon>Bacteria</taxon>
        <taxon>Pseudomonadati</taxon>
        <taxon>Pseudomonadota</taxon>
        <taxon>Betaproteobacteria</taxon>
        <taxon>Neisseriales</taxon>
        <taxon>Neisseriaceae</taxon>
        <taxon>Neisseria</taxon>
    </lineage>
</organism>
<gene>
    <name evidence="2" type="ORF">QP451_01195</name>
</gene>
<dbReference type="Pfam" id="PF05929">
    <property type="entry name" value="Phage_GPO"/>
    <property type="match status" value="1"/>
</dbReference>
<dbReference type="EMBL" id="JASOPA010000001">
    <property type="protein sequence ID" value="MDK7241660.1"/>
    <property type="molecule type" value="Genomic_DNA"/>
</dbReference>
<evidence type="ECO:0000256" key="1">
    <source>
        <dbReference type="SAM" id="MobiDB-lite"/>
    </source>
</evidence>
<dbReference type="InterPro" id="IPR009228">
    <property type="entry name" value="Capsid_scaffold_GpO"/>
</dbReference>
<comment type="caution">
    <text evidence="2">The sequence shown here is derived from an EMBL/GenBank/DDBJ whole genome shotgun (WGS) entry which is preliminary data.</text>
</comment>
<feature type="compositionally biased region" description="Polar residues" evidence="1">
    <location>
        <begin position="256"/>
        <end position="265"/>
    </location>
</feature>